<accession>A0A3G2JJP5</accession>
<evidence type="ECO:0000313" key="2">
    <source>
        <dbReference type="EMBL" id="AYN42583.1"/>
    </source>
</evidence>
<sequence>MRKAVRQWLARSTGATAAALLLAGYTAGATHAADQHGHDMNITAHFAATVSADPDTVTCGGFDVTAQGRAAGTPIGGNGTWQDQEKACTLSLPGQYDINGTAVIGAGAGNTITLTYHLTAPLTENPVVHPSGTYLVIGGTGAYASATGGGRMNSVVNLKDTSHVTASLHGTLY</sequence>
<dbReference type="EMBL" id="CP033073">
    <property type="protein sequence ID" value="AYN42583.1"/>
    <property type="molecule type" value="Genomic_DNA"/>
</dbReference>
<organism evidence="2 3">
    <name type="scientific">Streptomyces dangxiongensis</name>
    <dbReference type="NCBI Taxonomy" id="1442032"/>
    <lineage>
        <taxon>Bacteria</taxon>
        <taxon>Bacillati</taxon>
        <taxon>Actinomycetota</taxon>
        <taxon>Actinomycetes</taxon>
        <taxon>Kitasatosporales</taxon>
        <taxon>Streptomycetaceae</taxon>
        <taxon>Streptomyces</taxon>
    </lineage>
</organism>
<dbReference type="AlphaFoldDB" id="A0A3G2JJP5"/>
<evidence type="ECO:0000313" key="3">
    <source>
        <dbReference type="Proteomes" id="UP000268329"/>
    </source>
</evidence>
<dbReference type="RefSeq" id="WP_121790010.1">
    <property type="nucleotide sequence ID" value="NZ_CP033073.1"/>
</dbReference>
<protein>
    <submittedName>
        <fullName evidence="2">Uncharacterized protein</fullName>
    </submittedName>
</protein>
<dbReference type="Proteomes" id="UP000268329">
    <property type="component" value="Chromosome"/>
</dbReference>
<proteinExistence type="predicted"/>
<feature type="chain" id="PRO_5017942111" evidence="1">
    <location>
        <begin position="33"/>
        <end position="173"/>
    </location>
</feature>
<keyword evidence="1" id="KW-0732">Signal</keyword>
<dbReference type="KEGG" id="sdd:D9753_31015"/>
<feature type="signal peptide" evidence="1">
    <location>
        <begin position="1"/>
        <end position="32"/>
    </location>
</feature>
<reference evidence="2 3" key="1">
    <citation type="submission" date="2018-10" db="EMBL/GenBank/DDBJ databases">
        <title>The genome of Streptomyces dangxiongensis Z022.</title>
        <authorList>
            <person name="Zhang B."/>
        </authorList>
    </citation>
    <scope>NUCLEOTIDE SEQUENCE [LARGE SCALE GENOMIC DNA]</scope>
    <source>
        <strain evidence="2 3">Z022</strain>
    </source>
</reference>
<evidence type="ECO:0000256" key="1">
    <source>
        <dbReference type="SAM" id="SignalP"/>
    </source>
</evidence>
<dbReference type="OrthoDB" id="4213800at2"/>
<gene>
    <name evidence="2" type="ORF">D9753_31015</name>
</gene>
<name>A0A3G2JJP5_9ACTN</name>
<keyword evidence="3" id="KW-1185">Reference proteome</keyword>